<dbReference type="Pfam" id="PF10199">
    <property type="entry name" value="Adaptin_binding"/>
    <property type="match status" value="1"/>
</dbReference>
<feature type="region of interest" description="Disordered" evidence="1">
    <location>
        <begin position="240"/>
        <end position="264"/>
    </location>
</feature>
<sequence>MDIKHSRRILAVGALGGPILEIIKDLTGSTPPVDDSGSAAGSVHEWAVNTAYYSANVPIWIDEIVDAAGWKGEFLKPEAKEVVEAIGAYVYAFRLPADGGVSKEAETVMESIQAVIEEHAGYAADNVTLAIAMPPLGKHNLEIKHDDWEDVCIQYGFEFINYSAEGINEHGEKQGLERLKEALEANEWMDADADADDLELDDLGFDAIDDFDGSGFGRDEAEWTAEIFVMKAALAGAEDFESEAEPLPSANEESQVEDLDKMMGKLLSVKEQSADMSEAQRKRLAAQAIRELFKEGSGG</sequence>
<organism evidence="2 3">
    <name type="scientific">Meristemomyces frigidus</name>
    <dbReference type="NCBI Taxonomy" id="1508187"/>
    <lineage>
        <taxon>Eukaryota</taxon>
        <taxon>Fungi</taxon>
        <taxon>Dikarya</taxon>
        <taxon>Ascomycota</taxon>
        <taxon>Pezizomycotina</taxon>
        <taxon>Dothideomycetes</taxon>
        <taxon>Dothideomycetidae</taxon>
        <taxon>Mycosphaerellales</taxon>
        <taxon>Teratosphaeriaceae</taxon>
        <taxon>Meristemomyces</taxon>
    </lineage>
</organism>
<dbReference type="PANTHER" id="PTHR28043">
    <property type="entry name" value="INCREASED RECOMBINATION CENTERS PROTEIN 6"/>
    <property type="match status" value="1"/>
</dbReference>
<dbReference type="EMBL" id="JAVRRL010000001">
    <property type="protein sequence ID" value="KAK5118975.1"/>
    <property type="molecule type" value="Genomic_DNA"/>
</dbReference>
<reference evidence="2" key="1">
    <citation type="submission" date="2023-08" db="EMBL/GenBank/DDBJ databases">
        <title>Black Yeasts Isolated from many extreme environments.</title>
        <authorList>
            <person name="Coleine C."/>
            <person name="Stajich J.E."/>
            <person name="Selbmann L."/>
        </authorList>
    </citation>
    <scope>NUCLEOTIDE SEQUENCE</scope>
    <source>
        <strain evidence="2">CCFEE 5401</strain>
    </source>
</reference>
<dbReference type="GO" id="GO:0030674">
    <property type="term" value="F:protein-macromolecule adaptor activity"/>
    <property type="evidence" value="ECO:0007669"/>
    <property type="project" value="TreeGrafter"/>
</dbReference>
<dbReference type="PANTHER" id="PTHR28043:SF1">
    <property type="entry name" value="INCREASED RECOMBINATION CENTERS PROTEIN 6"/>
    <property type="match status" value="1"/>
</dbReference>
<comment type="caution">
    <text evidence="2">The sequence shown here is derived from an EMBL/GenBank/DDBJ whole genome shotgun (WGS) entry which is preliminary data.</text>
</comment>
<name>A0AAN7YK35_9PEZI</name>
<evidence type="ECO:0000256" key="1">
    <source>
        <dbReference type="SAM" id="MobiDB-lite"/>
    </source>
</evidence>
<accession>A0AAN7YK35</accession>
<dbReference type="Proteomes" id="UP001310890">
    <property type="component" value="Unassembled WGS sequence"/>
</dbReference>
<dbReference type="GO" id="GO:0016192">
    <property type="term" value="P:vesicle-mediated transport"/>
    <property type="evidence" value="ECO:0007669"/>
    <property type="project" value="InterPro"/>
</dbReference>
<gene>
    <name evidence="2" type="ORF">LTR62_000186</name>
</gene>
<dbReference type="Gene3D" id="3.40.50.11960">
    <property type="match status" value="1"/>
</dbReference>
<evidence type="ECO:0000313" key="2">
    <source>
        <dbReference type="EMBL" id="KAK5118975.1"/>
    </source>
</evidence>
<evidence type="ECO:0000313" key="3">
    <source>
        <dbReference type="Proteomes" id="UP001310890"/>
    </source>
</evidence>
<evidence type="ECO:0008006" key="4">
    <source>
        <dbReference type="Google" id="ProtNLM"/>
    </source>
</evidence>
<dbReference type="AlphaFoldDB" id="A0AAN7YK35"/>
<dbReference type="InterPro" id="IPR034627">
    <property type="entry name" value="Irc6"/>
</dbReference>
<protein>
    <recommendedName>
        <fullName evidence="4">Increased recombination centers protein 6</fullName>
    </recommendedName>
</protein>
<proteinExistence type="predicted"/>